<feature type="transmembrane region" description="Helical" evidence="1">
    <location>
        <begin position="193"/>
        <end position="215"/>
    </location>
</feature>
<evidence type="ECO:0008006" key="4">
    <source>
        <dbReference type="Google" id="ProtNLM"/>
    </source>
</evidence>
<feature type="transmembrane region" description="Helical" evidence="1">
    <location>
        <begin position="120"/>
        <end position="144"/>
    </location>
</feature>
<dbReference type="InterPro" id="IPR049713">
    <property type="entry name" value="Pr6Pr-like"/>
</dbReference>
<evidence type="ECO:0000256" key="1">
    <source>
        <dbReference type="SAM" id="Phobius"/>
    </source>
</evidence>
<sequence>MASSLSVRRAHAVVAIVSWLSVLLVAIVSAADGFAARAVVEGNLFGTHTSGIAGAPGRIGDTFSYFTVWSNVVVAVAFTLLALRPGVDSLVHRVLLLDALLMITITTIVYWAMLAANDTWQGWSVITSPLQHLVVGVLAVGVWATYGPRGWLSFRLLPWALVVPLIWIVWTLLRGQVIDAYPYDFTDVSTLGYARVAATLAAILAIGLLIAAIYCRIDRALERRSPKRA</sequence>
<evidence type="ECO:0000313" key="2">
    <source>
        <dbReference type="EMBL" id="TQJ13232.1"/>
    </source>
</evidence>
<feature type="transmembrane region" description="Helical" evidence="1">
    <location>
        <begin position="63"/>
        <end position="83"/>
    </location>
</feature>
<keyword evidence="3" id="KW-1185">Reference proteome</keyword>
<feature type="transmembrane region" description="Helical" evidence="1">
    <location>
        <begin position="95"/>
        <end position="114"/>
    </location>
</feature>
<dbReference type="Proteomes" id="UP000320806">
    <property type="component" value="Unassembled WGS sequence"/>
</dbReference>
<keyword evidence="1" id="KW-0812">Transmembrane</keyword>
<dbReference type="RefSeq" id="WP_141927422.1">
    <property type="nucleotide sequence ID" value="NZ_BAABCI010000015.1"/>
</dbReference>
<organism evidence="2 3">
    <name type="scientific">Yimella lutea</name>
    <dbReference type="NCBI Taxonomy" id="587872"/>
    <lineage>
        <taxon>Bacteria</taxon>
        <taxon>Bacillati</taxon>
        <taxon>Actinomycetota</taxon>
        <taxon>Actinomycetes</taxon>
        <taxon>Micrococcales</taxon>
        <taxon>Dermacoccaceae</taxon>
        <taxon>Yimella</taxon>
    </lineage>
</organism>
<dbReference type="AlphaFoldDB" id="A0A542ED20"/>
<keyword evidence="1" id="KW-0472">Membrane</keyword>
<protein>
    <recommendedName>
        <fullName evidence="4">FAR-17a/AIG1-like protein</fullName>
    </recommendedName>
</protein>
<dbReference type="OrthoDB" id="9809977at2"/>
<keyword evidence="1" id="KW-1133">Transmembrane helix</keyword>
<dbReference type="EMBL" id="VFMO01000001">
    <property type="protein sequence ID" value="TQJ13232.1"/>
    <property type="molecule type" value="Genomic_DNA"/>
</dbReference>
<comment type="caution">
    <text evidence="2">The sequence shown here is derived from an EMBL/GenBank/DDBJ whole genome shotgun (WGS) entry which is preliminary data.</text>
</comment>
<dbReference type="NCBIfam" id="NF038065">
    <property type="entry name" value="Pr6Pr"/>
    <property type="match status" value="1"/>
</dbReference>
<proteinExistence type="predicted"/>
<accession>A0A542ED20</accession>
<evidence type="ECO:0000313" key="3">
    <source>
        <dbReference type="Proteomes" id="UP000320806"/>
    </source>
</evidence>
<name>A0A542ED20_9MICO</name>
<reference evidence="2 3" key="1">
    <citation type="submission" date="2019-06" db="EMBL/GenBank/DDBJ databases">
        <title>Sequencing the genomes of 1000 actinobacteria strains.</title>
        <authorList>
            <person name="Klenk H.-P."/>
        </authorList>
    </citation>
    <scope>NUCLEOTIDE SEQUENCE [LARGE SCALE GENOMIC DNA]</scope>
    <source>
        <strain evidence="2 3">DSM 19828</strain>
    </source>
</reference>
<feature type="transmembrane region" description="Helical" evidence="1">
    <location>
        <begin position="156"/>
        <end position="173"/>
    </location>
</feature>
<gene>
    <name evidence="2" type="ORF">FB459_0633</name>
</gene>